<evidence type="ECO:0000256" key="7">
    <source>
        <dbReference type="SAM" id="Phobius"/>
    </source>
</evidence>
<feature type="domain" description="ABC3 transporter permease C-terminal" evidence="8">
    <location>
        <begin position="270"/>
        <end position="391"/>
    </location>
</feature>
<keyword evidence="3 7" id="KW-0812">Transmembrane</keyword>
<dbReference type="Pfam" id="PF02687">
    <property type="entry name" value="FtsX"/>
    <property type="match status" value="2"/>
</dbReference>
<keyword evidence="11" id="KW-1185">Reference proteome</keyword>
<dbReference type="Pfam" id="PF12704">
    <property type="entry name" value="MacB_PCD"/>
    <property type="match status" value="2"/>
</dbReference>
<dbReference type="PANTHER" id="PTHR30287:SF1">
    <property type="entry name" value="INNER MEMBRANE PROTEIN"/>
    <property type="match status" value="1"/>
</dbReference>
<organism evidence="10 11">
    <name type="scientific">Streptomyces inusitatus</name>
    <dbReference type="NCBI Taxonomy" id="68221"/>
    <lineage>
        <taxon>Bacteria</taxon>
        <taxon>Bacillati</taxon>
        <taxon>Actinomycetota</taxon>
        <taxon>Actinomycetes</taxon>
        <taxon>Kitasatosporales</taxon>
        <taxon>Streptomycetaceae</taxon>
        <taxon>Streptomyces</taxon>
    </lineage>
</organism>
<comment type="subcellular location">
    <subcellularLocation>
        <location evidence="1">Cell membrane</location>
        <topology evidence="1">Multi-pass membrane protein</topology>
    </subcellularLocation>
</comment>
<dbReference type="EMBL" id="BMWG01000006">
    <property type="protein sequence ID" value="GGZ32154.1"/>
    <property type="molecule type" value="Genomic_DNA"/>
</dbReference>
<proteinExistence type="inferred from homology"/>
<dbReference type="InterPro" id="IPR038766">
    <property type="entry name" value="Membrane_comp_ABC_pdt"/>
</dbReference>
<keyword evidence="2" id="KW-1003">Cell membrane</keyword>
<evidence type="ECO:0000259" key="9">
    <source>
        <dbReference type="Pfam" id="PF12704"/>
    </source>
</evidence>
<feature type="transmembrane region" description="Helical" evidence="7">
    <location>
        <begin position="779"/>
        <end position="804"/>
    </location>
</feature>
<evidence type="ECO:0000256" key="4">
    <source>
        <dbReference type="ARBA" id="ARBA00022989"/>
    </source>
</evidence>
<evidence type="ECO:0000256" key="1">
    <source>
        <dbReference type="ARBA" id="ARBA00004651"/>
    </source>
</evidence>
<feature type="transmembrane region" description="Helical" evidence="7">
    <location>
        <begin position="491"/>
        <end position="514"/>
    </location>
</feature>
<evidence type="ECO:0000256" key="3">
    <source>
        <dbReference type="ARBA" id="ARBA00022692"/>
    </source>
</evidence>
<comment type="similarity">
    <text evidence="6">Belongs to the ABC-4 integral membrane protein family.</text>
</comment>
<feature type="transmembrane region" description="Helical" evidence="7">
    <location>
        <begin position="445"/>
        <end position="470"/>
    </location>
</feature>
<evidence type="ECO:0000256" key="6">
    <source>
        <dbReference type="ARBA" id="ARBA00038076"/>
    </source>
</evidence>
<evidence type="ECO:0000256" key="2">
    <source>
        <dbReference type="ARBA" id="ARBA00022475"/>
    </source>
</evidence>
<dbReference type="GO" id="GO:0005886">
    <property type="term" value="C:plasma membrane"/>
    <property type="evidence" value="ECO:0007669"/>
    <property type="project" value="UniProtKB-SubCell"/>
</dbReference>
<feature type="transmembrane region" description="Helical" evidence="7">
    <location>
        <begin position="267"/>
        <end position="291"/>
    </location>
</feature>
<feature type="transmembrane region" description="Helical" evidence="7">
    <location>
        <begin position="363"/>
        <end position="383"/>
    </location>
</feature>
<accession>A0A918Q565</accession>
<dbReference type="PROSITE" id="PS51257">
    <property type="entry name" value="PROKAR_LIPOPROTEIN"/>
    <property type="match status" value="1"/>
</dbReference>
<dbReference type="PANTHER" id="PTHR30287">
    <property type="entry name" value="MEMBRANE COMPONENT OF PREDICTED ABC SUPERFAMILY METABOLITE UPTAKE TRANSPORTER"/>
    <property type="match status" value="1"/>
</dbReference>
<protein>
    <submittedName>
        <fullName evidence="10">ABC transporter permease</fullName>
    </submittedName>
</protein>
<feature type="transmembrane region" description="Helical" evidence="7">
    <location>
        <begin position="730"/>
        <end position="751"/>
    </location>
</feature>
<feature type="domain" description="MacB-like periplasmic core" evidence="9">
    <location>
        <begin position="536"/>
        <end position="700"/>
    </location>
</feature>
<evidence type="ECO:0000259" key="8">
    <source>
        <dbReference type="Pfam" id="PF02687"/>
    </source>
</evidence>
<keyword evidence="5 7" id="KW-0472">Membrane</keyword>
<comment type="caution">
    <text evidence="10">The sequence shown here is derived from an EMBL/GenBank/DDBJ whole genome shotgun (WGS) entry which is preliminary data.</text>
</comment>
<name>A0A918Q565_9ACTN</name>
<dbReference type="AlphaFoldDB" id="A0A918Q565"/>
<feature type="domain" description="ABC3 transporter permease C-terminal" evidence="8">
    <location>
        <begin position="734"/>
        <end position="846"/>
    </location>
</feature>
<feature type="transmembrane region" description="Helical" evidence="7">
    <location>
        <begin position="406"/>
        <end position="425"/>
    </location>
</feature>
<dbReference type="Proteomes" id="UP000630936">
    <property type="component" value="Unassembled WGS sequence"/>
</dbReference>
<feature type="transmembrane region" description="Helical" evidence="7">
    <location>
        <begin position="319"/>
        <end position="343"/>
    </location>
</feature>
<dbReference type="RefSeq" id="WP_190123355.1">
    <property type="nucleotide sequence ID" value="NZ_BMWG01000006.1"/>
</dbReference>
<sequence>MLRLAWLTVRARTAGFAGSLTALAFALTLLTACGVLMESALRVENPTERYAAADVVIAGQQRVSPAQPLLERLRALPGAAAVTPEVSFPASVVTAGGEVLGGPEGGASLGHSWESAVLAPYILRTGRPPAADDEVLLDTGLARRAGVGPGDRVVLATAETPRPYTVTGLAESPLSPARQSALFFSATRAARLAGGGGRPVDAIGLRAGPGVSPGELAGRVEEVIEALHPETDTDTQVLYASDVLTGDRIAESEFAHVRGPGDSLSSFAGTFGAFALFVAVFVVAGTLALSVQQRMREIGLLRAVAATPRQIRRMIASETLIVTLAAALIGGPLGIGLAALLRAELARRGVIPDAFPLRVGPTALLSVLALGIVAAQLAVLVSARRASRIHPTQVLREAAAPSPRPGYARVLAGVAVVAAAGVPLFSIARDRDQDGAGDVESMLMLLMIGVALLGPVLGRVGSVVLGAPIARLFPVGGFLAGTGTRAQYRRLAAAVTPFVLAISFTVTLTAVPTLKAEAAETRNSQRLRADHVVESSGIGLPGRYAAEARRLPGITAATGLMPLHAALSANSEDGGDGDGGTRTHDGPGYAVAERDLPALLDLDVRAGSLDRLRGPSIALGEESAGELGAAVGDRITVSWEDGTRSRLRVAAVYARDRGFADVLLPRGLAAPHTPAPLDDTVLLRTAPTEDPGAVRERLDALTDRYPMARVTDRASYDRAVEDRRKSSGSITLLLLAMIGSFTAIAVVNTLAMSTMERSQEFAALRLIGATRRQVLRAMLWEAGITVALAVALGALVCAAVLVPASLALTGSAVPPLSVGLVAGVLGGSVGLGLLTVLFTARVALSRPTAKA</sequence>
<dbReference type="InterPro" id="IPR003838">
    <property type="entry name" value="ABC3_permease_C"/>
</dbReference>
<evidence type="ECO:0000313" key="11">
    <source>
        <dbReference type="Proteomes" id="UP000630936"/>
    </source>
</evidence>
<reference evidence="10" key="1">
    <citation type="journal article" date="2014" name="Int. J. Syst. Evol. Microbiol.">
        <title>Complete genome sequence of Corynebacterium casei LMG S-19264T (=DSM 44701T), isolated from a smear-ripened cheese.</title>
        <authorList>
            <consortium name="US DOE Joint Genome Institute (JGI-PGF)"/>
            <person name="Walter F."/>
            <person name="Albersmeier A."/>
            <person name="Kalinowski J."/>
            <person name="Ruckert C."/>
        </authorList>
    </citation>
    <scope>NUCLEOTIDE SEQUENCE</scope>
    <source>
        <strain evidence="10">JCM 4988</strain>
    </source>
</reference>
<dbReference type="InterPro" id="IPR025857">
    <property type="entry name" value="MacB_PCD"/>
</dbReference>
<evidence type="ECO:0000313" key="10">
    <source>
        <dbReference type="EMBL" id="GGZ32154.1"/>
    </source>
</evidence>
<gene>
    <name evidence="10" type="ORF">GCM10010387_28000</name>
</gene>
<feature type="domain" description="MacB-like periplasmic core" evidence="9">
    <location>
        <begin position="19"/>
        <end position="222"/>
    </location>
</feature>
<keyword evidence="4 7" id="KW-1133">Transmembrane helix</keyword>
<feature type="transmembrane region" description="Helical" evidence="7">
    <location>
        <begin position="816"/>
        <end position="840"/>
    </location>
</feature>
<reference evidence="10" key="2">
    <citation type="submission" date="2020-09" db="EMBL/GenBank/DDBJ databases">
        <authorList>
            <person name="Sun Q."/>
            <person name="Ohkuma M."/>
        </authorList>
    </citation>
    <scope>NUCLEOTIDE SEQUENCE</scope>
    <source>
        <strain evidence="10">JCM 4988</strain>
    </source>
</reference>
<evidence type="ECO:0000256" key="5">
    <source>
        <dbReference type="ARBA" id="ARBA00023136"/>
    </source>
</evidence>